<dbReference type="Pfam" id="PF00924">
    <property type="entry name" value="MS_channel_2nd"/>
    <property type="match status" value="1"/>
</dbReference>
<dbReference type="SUPFAM" id="SSF50182">
    <property type="entry name" value="Sm-like ribonucleoproteins"/>
    <property type="match status" value="1"/>
</dbReference>
<dbReference type="InterPro" id="IPR049278">
    <property type="entry name" value="MS_channel_C"/>
</dbReference>
<comment type="caution">
    <text evidence="11">The sequence shown here is derived from an EMBL/GenBank/DDBJ whole genome shotgun (WGS) entry which is preliminary data.</text>
</comment>
<feature type="domain" description="Mechanosensitive ion channel MscS C-terminal" evidence="9">
    <location>
        <begin position="262"/>
        <end position="344"/>
    </location>
</feature>
<keyword evidence="3" id="KW-1003">Cell membrane</keyword>
<evidence type="ECO:0000256" key="7">
    <source>
        <dbReference type="SAM" id="Phobius"/>
    </source>
</evidence>
<dbReference type="Pfam" id="PF21082">
    <property type="entry name" value="MS_channel_3rd"/>
    <property type="match status" value="1"/>
</dbReference>
<dbReference type="InterPro" id="IPR006685">
    <property type="entry name" value="MscS_channel_2nd"/>
</dbReference>
<dbReference type="Pfam" id="PF21088">
    <property type="entry name" value="MS_channel_1st"/>
    <property type="match status" value="1"/>
</dbReference>
<reference evidence="11 12" key="1">
    <citation type="submission" date="2017-08" db="EMBL/GenBank/DDBJ databases">
        <title>WGS of Clinical strains of the CDC Group NO-1 linked to zoonotic infections in humans.</title>
        <authorList>
            <person name="Bernier A.-M."/>
            <person name="Bernard K."/>
        </authorList>
    </citation>
    <scope>NUCLEOTIDE SEQUENCE [LARGE SCALE GENOMIC DNA]</scope>
    <source>
        <strain evidence="11 12">NML03-0146</strain>
    </source>
</reference>
<proteinExistence type="inferred from homology"/>
<dbReference type="Proteomes" id="UP000217999">
    <property type="component" value="Unassembled WGS sequence"/>
</dbReference>
<feature type="transmembrane region" description="Helical" evidence="7">
    <location>
        <begin position="95"/>
        <end position="113"/>
    </location>
</feature>
<comment type="subcellular location">
    <subcellularLocation>
        <location evidence="1">Cell membrane</location>
        <topology evidence="1">Multi-pass membrane protein</topology>
    </subcellularLocation>
</comment>
<dbReference type="PANTHER" id="PTHR43634:SF2">
    <property type="entry name" value="LOW CONDUCTANCE MECHANOSENSITIVE CHANNEL YNAI"/>
    <property type="match status" value="1"/>
</dbReference>
<dbReference type="InterPro" id="IPR010920">
    <property type="entry name" value="LSM_dom_sf"/>
</dbReference>
<evidence type="ECO:0000256" key="2">
    <source>
        <dbReference type="ARBA" id="ARBA00008017"/>
    </source>
</evidence>
<gene>
    <name evidence="11" type="ORF">CK620_06990</name>
</gene>
<dbReference type="GO" id="GO:0005886">
    <property type="term" value="C:plasma membrane"/>
    <property type="evidence" value="ECO:0007669"/>
    <property type="project" value="UniProtKB-SubCell"/>
</dbReference>
<evidence type="ECO:0000259" key="9">
    <source>
        <dbReference type="Pfam" id="PF21082"/>
    </source>
</evidence>
<dbReference type="InterPro" id="IPR049142">
    <property type="entry name" value="MS_channel_1st"/>
</dbReference>
<evidence type="ECO:0000259" key="8">
    <source>
        <dbReference type="Pfam" id="PF00924"/>
    </source>
</evidence>
<name>A0A2A2AA03_9BURK</name>
<evidence type="ECO:0000256" key="6">
    <source>
        <dbReference type="ARBA" id="ARBA00023136"/>
    </source>
</evidence>
<dbReference type="InterPro" id="IPR006686">
    <property type="entry name" value="MscS_channel_CS"/>
</dbReference>
<dbReference type="Gene3D" id="2.30.30.60">
    <property type="match status" value="1"/>
</dbReference>
<dbReference type="RefSeq" id="WP_095549710.1">
    <property type="nucleotide sequence ID" value="NZ_NSJF01000003.1"/>
</dbReference>
<dbReference type="Gene3D" id="3.30.70.100">
    <property type="match status" value="1"/>
</dbReference>
<dbReference type="InterPro" id="IPR023408">
    <property type="entry name" value="MscS_beta-dom_sf"/>
</dbReference>
<feature type="transmembrane region" description="Helical" evidence="7">
    <location>
        <begin position="63"/>
        <end position="83"/>
    </location>
</feature>
<feature type="domain" description="Mechanosensitive ion channel transmembrane helices 2/3" evidence="10">
    <location>
        <begin position="140"/>
        <end position="181"/>
    </location>
</feature>
<keyword evidence="6 7" id="KW-0472">Membrane</keyword>
<sequence>MRLLASYLQVSSDPSIWAVQLFAIVFATVCCNFVLLRVLDFFARVTSHTRSIWDDALLQAARLPLRLMVWVIGLSAAVALLNAIERNALFAHVDAARRVLLIAIAALFVLRFIRNMEANLTDAQRNQRPVDKTTVYAVGKLLRLSVVITAALVALQTLGFSVSGVLAFGGIGGMAIGFAAKDMLSNFFGGLMIYLDKPFTVGDWIRSPDRQIEGTVEDIGWRITRIRTFDKRPLYVPNSLFTSIVVENPSRMLHRRIHETMGIRYEDQHKMAAICDAVRAMLRSHPDIATEQTIIVHFNACSDSSLDFMVYCFTKTTEWVRFHAIKEQVMLKIMDIVAEHGAQFAYPTRSLFLAGDAQHAPVQLASVATGGATQQGSD</sequence>
<comment type="similarity">
    <text evidence="2">Belongs to the MscS (TC 1.A.23) family.</text>
</comment>
<dbReference type="PANTHER" id="PTHR43634">
    <property type="entry name" value="OW CONDUCTANCE MECHANOSENSITIVE CHANNEL"/>
    <property type="match status" value="1"/>
</dbReference>
<evidence type="ECO:0000313" key="12">
    <source>
        <dbReference type="Proteomes" id="UP000217999"/>
    </source>
</evidence>
<dbReference type="SUPFAM" id="SSF82861">
    <property type="entry name" value="Mechanosensitive channel protein MscS (YggB), transmembrane region"/>
    <property type="match status" value="1"/>
</dbReference>
<feature type="transmembrane region" description="Helical" evidence="7">
    <location>
        <begin position="16"/>
        <end position="42"/>
    </location>
</feature>
<dbReference type="InterPro" id="IPR045042">
    <property type="entry name" value="YnaI-like"/>
</dbReference>
<dbReference type="SUPFAM" id="SSF82689">
    <property type="entry name" value="Mechanosensitive channel protein MscS (YggB), C-terminal domain"/>
    <property type="match status" value="1"/>
</dbReference>
<evidence type="ECO:0000259" key="10">
    <source>
        <dbReference type="Pfam" id="PF21088"/>
    </source>
</evidence>
<evidence type="ECO:0000256" key="4">
    <source>
        <dbReference type="ARBA" id="ARBA00022692"/>
    </source>
</evidence>
<feature type="domain" description="Mechanosensitive ion channel MscS" evidence="8">
    <location>
        <begin position="182"/>
        <end position="251"/>
    </location>
</feature>
<dbReference type="InterPro" id="IPR011014">
    <property type="entry name" value="MscS_channel_TM-2"/>
</dbReference>
<dbReference type="InterPro" id="IPR011066">
    <property type="entry name" value="MscS_channel_C_sf"/>
</dbReference>
<dbReference type="GO" id="GO:0008381">
    <property type="term" value="F:mechanosensitive monoatomic ion channel activity"/>
    <property type="evidence" value="ECO:0007669"/>
    <property type="project" value="UniProtKB-ARBA"/>
</dbReference>
<feature type="transmembrane region" description="Helical" evidence="7">
    <location>
        <begin position="160"/>
        <end position="180"/>
    </location>
</feature>
<evidence type="ECO:0000256" key="1">
    <source>
        <dbReference type="ARBA" id="ARBA00004651"/>
    </source>
</evidence>
<dbReference type="AlphaFoldDB" id="A0A2A2AA03"/>
<accession>A0A2A2AA03</accession>
<dbReference type="PROSITE" id="PS01246">
    <property type="entry name" value="UPF0003"/>
    <property type="match status" value="1"/>
</dbReference>
<organism evidence="11 12">
    <name type="scientific">Vandammella animalimorsus</name>
    <dbReference type="NCBI Taxonomy" id="2029117"/>
    <lineage>
        <taxon>Bacteria</taxon>
        <taxon>Pseudomonadati</taxon>
        <taxon>Pseudomonadota</taxon>
        <taxon>Betaproteobacteria</taxon>
        <taxon>Burkholderiales</taxon>
        <taxon>Comamonadaceae</taxon>
        <taxon>Vandammella</taxon>
    </lineage>
</organism>
<protein>
    <submittedName>
        <fullName evidence="11">Mechanosensitive ion channel protein MscS</fullName>
    </submittedName>
</protein>
<dbReference type="EMBL" id="NSJF01000003">
    <property type="protein sequence ID" value="PAT34633.1"/>
    <property type="molecule type" value="Genomic_DNA"/>
</dbReference>
<keyword evidence="5 7" id="KW-1133">Transmembrane helix</keyword>
<keyword evidence="4 7" id="KW-0812">Transmembrane</keyword>
<evidence type="ECO:0000256" key="3">
    <source>
        <dbReference type="ARBA" id="ARBA00022475"/>
    </source>
</evidence>
<evidence type="ECO:0000256" key="5">
    <source>
        <dbReference type="ARBA" id="ARBA00022989"/>
    </source>
</evidence>
<evidence type="ECO:0000313" key="11">
    <source>
        <dbReference type="EMBL" id="PAT34633.1"/>
    </source>
</evidence>
<dbReference type="Gene3D" id="1.10.287.1260">
    <property type="match status" value="1"/>
</dbReference>